<keyword evidence="3" id="KW-1185">Reference proteome</keyword>
<dbReference type="InterPro" id="IPR010730">
    <property type="entry name" value="HET"/>
</dbReference>
<protein>
    <recommendedName>
        <fullName evidence="1">Heterokaryon incompatibility domain-containing protein</fullName>
    </recommendedName>
</protein>
<dbReference type="EMBL" id="JASNQZ010000003">
    <property type="protein sequence ID" value="KAL0959231.1"/>
    <property type="molecule type" value="Genomic_DNA"/>
</dbReference>
<name>A0ABR3JVV8_9AGAR</name>
<reference evidence="3" key="1">
    <citation type="submission" date="2024-06" db="EMBL/GenBank/DDBJ databases">
        <title>Multi-omics analyses provide insights into the biosynthesis of the anticancer antibiotic pleurotin in Hohenbuehelia grisea.</title>
        <authorList>
            <person name="Weaver J.A."/>
            <person name="Alberti F."/>
        </authorList>
    </citation>
    <scope>NUCLEOTIDE SEQUENCE [LARGE SCALE GENOMIC DNA]</scope>
    <source>
        <strain evidence="3">T-177</strain>
    </source>
</reference>
<evidence type="ECO:0000313" key="3">
    <source>
        <dbReference type="Proteomes" id="UP001556367"/>
    </source>
</evidence>
<gene>
    <name evidence="2" type="ORF">HGRIS_014507</name>
</gene>
<proteinExistence type="predicted"/>
<dbReference type="PANTHER" id="PTHR33112">
    <property type="entry name" value="DOMAIN PROTEIN, PUTATIVE-RELATED"/>
    <property type="match status" value="1"/>
</dbReference>
<dbReference type="PANTHER" id="PTHR33112:SF16">
    <property type="entry name" value="HETEROKARYON INCOMPATIBILITY DOMAIN-CONTAINING PROTEIN"/>
    <property type="match status" value="1"/>
</dbReference>
<accession>A0ABR3JVV8</accession>
<organism evidence="2 3">
    <name type="scientific">Hohenbuehelia grisea</name>
    <dbReference type="NCBI Taxonomy" id="104357"/>
    <lineage>
        <taxon>Eukaryota</taxon>
        <taxon>Fungi</taxon>
        <taxon>Dikarya</taxon>
        <taxon>Basidiomycota</taxon>
        <taxon>Agaricomycotina</taxon>
        <taxon>Agaricomycetes</taxon>
        <taxon>Agaricomycetidae</taxon>
        <taxon>Agaricales</taxon>
        <taxon>Pleurotineae</taxon>
        <taxon>Pleurotaceae</taxon>
        <taxon>Hohenbuehelia</taxon>
    </lineage>
</organism>
<dbReference type="Pfam" id="PF06985">
    <property type="entry name" value="HET"/>
    <property type="match status" value="1"/>
</dbReference>
<feature type="domain" description="Heterokaryon incompatibility" evidence="1">
    <location>
        <begin position="222"/>
        <end position="379"/>
    </location>
</feature>
<comment type="caution">
    <text evidence="2">The sequence shown here is derived from an EMBL/GenBank/DDBJ whole genome shotgun (WGS) entry which is preliminary data.</text>
</comment>
<evidence type="ECO:0000259" key="1">
    <source>
        <dbReference type="Pfam" id="PF06985"/>
    </source>
</evidence>
<evidence type="ECO:0000313" key="2">
    <source>
        <dbReference type="EMBL" id="KAL0959231.1"/>
    </source>
</evidence>
<sequence>MPLLSRDCYIALKWRFSEIIHDLMSILPFPSSEDPKRPSSICRLCWDEIFGPNGWLARALTSPTYRNTLHQQCKFQRHRTTIISSSAAGCQWCKFIMSRQWSWSTRVRAKIEFVLRSGNDFPDLCVRPMFGSQRDPFLHFMYTEYDDDSALADLIPGRSEIYNPGSPRALSLAQKCIMNCIQNHDRCPSSPYDPLLPSRVIDCRDPQRPRLASLSPGVRGKYLALSYVWGEAQPHSTNTYNVSEYHEGITLSLLPQTIRDAIITTSAFGIEYLWVDSLCIIQDSAEDKARQLPQMGKIYYEAYFTIIAASARRASEGFLETRNPPPRPDPSFQLWCHQRQRLGTFRLARHYSGYNQSAAEHILSPDFDPTHTRGWCLQEWLLSSRALVYTSRTLQYHCQTTTENIDGSRWESQRFPAIPKRVHYLENNAEQILQAWQDVVEEFTRRAITIPSDKLVAFSGIAEEFYKLRGSRYYAGLWEDRLVLDLLWETKPENPAYPEKYRAPSWSWAALDSEIQYHDIVYNFKSTPENTVYCKVLSCDVCLVNETLPFGEVASGSLVLRAPMVQANVGTEWITEETGRRRELHFRVSGPGGNSEVPWDAPSFVSTPVDANKSLSSRNREFPSGTAIFDRRDQTGTADLHAVALKWGFAPSGGKLVDGLLLTPCSRGPAGEQLYRRVGRWVVFRNSRSKDTMLRDEFPAWISEFPDVLVTVL</sequence>
<dbReference type="Proteomes" id="UP001556367">
    <property type="component" value="Unassembled WGS sequence"/>
</dbReference>